<gene>
    <name evidence="2" type="ORF">AGLY_003087</name>
</gene>
<feature type="compositionally biased region" description="Polar residues" evidence="1">
    <location>
        <begin position="933"/>
        <end position="947"/>
    </location>
</feature>
<protein>
    <submittedName>
        <fullName evidence="2">Uncharacterized protein</fullName>
    </submittedName>
</protein>
<dbReference type="EMBL" id="VYZN01000009">
    <property type="protein sequence ID" value="KAE9543176.1"/>
    <property type="molecule type" value="Genomic_DNA"/>
</dbReference>
<proteinExistence type="predicted"/>
<evidence type="ECO:0000313" key="2">
    <source>
        <dbReference type="EMBL" id="KAE9543176.1"/>
    </source>
</evidence>
<reference evidence="2 3" key="1">
    <citation type="submission" date="2019-08" db="EMBL/GenBank/DDBJ databases">
        <title>The genome of the soybean aphid Biotype 1, its phylome, world population structure and adaptation to the North American continent.</title>
        <authorList>
            <person name="Giordano R."/>
            <person name="Donthu R.K."/>
            <person name="Hernandez A.G."/>
            <person name="Wright C.L."/>
            <person name="Zimin A.V."/>
        </authorList>
    </citation>
    <scope>NUCLEOTIDE SEQUENCE [LARGE SCALE GENOMIC DNA]</scope>
    <source>
        <tissue evidence="2">Whole aphids</tissue>
    </source>
</reference>
<feature type="region of interest" description="Disordered" evidence="1">
    <location>
        <begin position="1921"/>
        <end position="1949"/>
    </location>
</feature>
<keyword evidence="3" id="KW-1185">Reference proteome</keyword>
<organism evidence="2 3">
    <name type="scientific">Aphis glycines</name>
    <name type="common">Soybean aphid</name>
    <dbReference type="NCBI Taxonomy" id="307491"/>
    <lineage>
        <taxon>Eukaryota</taxon>
        <taxon>Metazoa</taxon>
        <taxon>Ecdysozoa</taxon>
        <taxon>Arthropoda</taxon>
        <taxon>Hexapoda</taxon>
        <taxon>Insecta</taxon>
        <taxon>Pterygota</taxon>
        <taxon>Neoptera</taxon>
        <taxon>Paraneoptera</taxon>
        <taxon>Hemiptera</taxon>
        <taxon>Sternorrhyncha</taxon>
        <taxon>Aphidomorpha</taxon>
        <taxon>Aphidoidea</taxon>
        <taxon>Aphididae</taxon>
        <taxon>Aphidini</taxon>
        <taxon>Aphis</taxon>
        <taxon>Aphis</taxon>
    </lineage>
</organism>
<evidence type="ECO:0000313" key="3">
    <source>
        <dbReference type="Proteomes" id="UP000475862"/>
    </source>
</evidence>
<name>A0A6G0U4M7_APHGL</name>
<evidence type="ECO:0000256" key="1">
    <source>
        <dbReference type="SAM" id="MobiDB-lite"/>
    </source>
</evidence>
<comment type="caution">
    <text evidence="2">The sequence shown here is derived from an EMBL/GenBank/DDBJ whole genome shotgun (WGS) entry which is preliminary data.</text>
</comment>
<accession>A0A6G0U4M7</accession>
<feature type="region of interest" description="Disordered" evidence="1">
    <location>
        <begin position="928"/>
        <end position="966"/>
    </location>
</feature>
<sequence>MKFVTDKPLPETYILSKSDLKENVKEIIGERDLDDIVKLHKDTKITTCDKTDSKESVTIETIEKTNTTDKVSKISTIESKTSGIIDHENVTDKPLPETSILSKSDSKENVKNIIGERDLDDIVKLHKDTKIPTSDKTKLDKTDFKDSVTIATIEKTNTTDEVYKISTIESKTSEIIDHEILTDKSFSQKTILSKSDTKENVKEIIGERDLDDIVKLHKDTKITTCDKTKLDKTDTTDEVSKISTIESKTSEIIDHEIITDKPFSENAVLIKPESRENVKAIISEKDFDEIVEHDKDTKIPTSDKTKHDKTDFKDSVTNATIEKTDTTNEISKISTIESKTSGIIDHENLTDKPLSQKAIPKKSDSKVNVKEIIGERDLDDIVKLHKDTKITTCDKTDSKDSVTIATIEKTDTTDEVSIISSIESKTSEIIDNEIVTDKPLPETSILSKSDSKENFKENVGERDLDDIVKLHKDSKMPTSEKTKLDKTDFKDSDKIAPIEKSDTTDEVSIISTIESKTSEIINNELVTDKPLPENAVLIKPESRENVKAIISEKDFDEIVEHDKYTNIPTSDKTKHNKTDFKDLVTNATIEITDTTNEISKISTIEYKTSEIIDHEILTDKSFSQKTILTKSDLKVNVKEIIGERDLDDIVKLHKDSKMPIFDKTKLDKTEFKDSDKIPPLEKTDTTDEVSIISTIESKTSEIIDHEIVTDKPLPETSILSKSDSKENVKEIIGERDLDDIVKLHKDSKMPIFDKTKLDKTDTTDEVSKISTIESKTSEIIDHEIVTDKPLSEYAVLIKPESRENVKAIISEKDFDEIVEHDKDTKIPTSDKTKHDKSDFKDSVTNATIEKTATTDEVSKITTIKSKPTEIIDHEIVTDKPLFQKAILTKSDSKENVKTIISERDLDDIVVHHKDTKIPYFDKTKPYKTDTTDELSTQPTIESNTSEVIDNEIATDTPLPKKSVSTKSDSKENVKTIISEKDIDDIVEHDKDTKIPTSDKTKHDKTDFKDLVTNATIEKTDTTDEVSIISTIESKTSEIIDHEIVTDKPLPDTSILSKSDSKENVKEIVGERDLDDIVVHHKDTKIPSFDKTKPHKTDTTDELSTLPTIESNTSEVIDNEIATDTPLPKKSVLTKSDSKENVKTIISEKDIDDIVEHDKDTKIPTSDKTKHDKTDFKDLVTNATIEKTDTSDEVSKITTIKSKPTEIIDHEIVTDKLLFQKAILTKSDSKENVKTIISEKDIDDIVEHDKDTKITTCDKTDSKDSVTIATIEKTDTTNEVSKISTIESKTSGIIDHENLTDKPLSQKAIPKKSDSKVNVKEIIGERDLDDIVEHDKDTKIPTSDKTDSKDSVTITTIEKTATTDEVSKITTIKSKPTEIIDHEIVTDKPLFQKAIPTKSDLKENVKEIIGERDLDDIVEHDKDTKIPTSDKTDSKDSVTITTIEKTATTDEVSKITTIKSKPTEIIDHEIVTDKPLFQKAILTKSDSKENVKTIISEKDIDDIVEHDKDTKIPTSDKTESKDSVKIATIEKTDTTDEVSKMTTIESKTSGIIDHEIVTDKPLSQKAIQTKSDSKENVKEIIDERDLDDIVKLHKDSKMPIFHKTKLDKTDTTDEVSKISTIESKTSEIIDHEIVTDKPLSEYAVLIKPESRENVKAIISEKDFDEIVEHDKDTKIPTSDKTKHDKSDFKDSVTNATIEKTATTDEVSKITTIKSKPTEIIDHEIVTDKPLFQKAIPTKSDLKENVKEIIGERDLDDIVKLHKDTKITTCDKTDSKDSVTIATIEKTDTTDEVSIISSIESKTSEIIDNEIVTDKPLPETSILSKSDSKENFKENIGERDLDDIVKLHKDTKITTCDKTDSKDSVTIATIEKTDTTDEVSIISSIESKTSEIIDNEIVTDKPLPETSILSKSDSKENFMENIGERDLDDIVKHHKDSKMPTSEKTKLDKTDLKDSDKIAPIEKSDTTDEVSKISTIESKTSEIIDHEIVTDKPLSQKAIPTKSDLKENVKEIIGERDLDDIEVHHKDTKIPSIDKTKPHKTDTTDELSKITTIESNTSEVIDNEIAIDTPLPKKSVLTKSASKENVKTIISEKDIDDIVEHDKDTKITTSDKTKVDKTDSKDSVTLTTIEKTATTDEVSKITTIKSKPTEIIDHEIVTDKPLFQKAILTKSDSGRKC</sequence>
<dbReference type="Proteomes" id="UP000475862">
    <property type="component" value="Unassembled WGS sequence"/>
</dbReference>